<organism evidence="1 2">
    <name type="scientific">Pantoea conspicua</name>
    <dbReference type="NCBI Taxonomy" id="472705"/>
    <lineage>
        <taxon>Bacteria</taxon>
        <taxon>Pseudomonadati</taxon>
        <taxon>Pseudomonadota</taxon>
        <taxon>Gammaproteobacteria</taxon>
        <taxon>Enterobacterales</taxon>
        <taxon>Erwiniaceae</taxon>
        <taxon>Pantoea</taxon>
    </lineage>
</organism>
<reference evidence="1 2" key="1">
    <citation type="journal article" date="2017" name="Antonie Van Leeuwenhoek">
        <title>Phylogenomic resolution of the bacterial genus Pantoea and its relationship with Erwinia and Tatumella.</title>
        <authorList>
            <person name="Palmer M."/>
            <person name="Steenkamp E.T."/>
            <person name="Coetzee M.P."/>
            <person name="Chan W.Y."/>
            <person name="van Zyl E."/>
            <person name="De Maayer P."/>
            <person name="Coutinho T.A."/>
            <person name="Blom J."/>
            <person name="Smits T.H."/>
            <person name="Duffy B."/>
            <person name="Venter S.N."/>
        </authorList>
    </citation>
    <scope>NUCLEOTIDE SEQUENCE [LARGE SCALE GENOMIC DNA]</scope>
    <source>
        <strain evidence="1 2">LMG 24534</strain>
    </source>
</reference>
<comment type="caution">
    <text evidence="1">The sequence shown here is derived from an EMBL/GenBank/DDBJ whole genome shotgun (WGS) entry which is preliminary data.</text>
</comment>
<evidence type="ECO:0000313" key="2">
    <source>
        <dbReference type="Proteomes" id="UP000193933"/>
    </source>
</evidence>
<name>A0A1X1C078_9GAMM</name>
<dbReference type="AlphaFoldDB" id="A0A1X1C078"/>
<proteinExistence type="predicted"/>
<evidence type="ECO:0000313" key="1">
    <source>
        <dbReference type="EMBL" id="ORM54751.1"/>
    </source>
</evidence>
<gene>
    <name evidence="1" type="ORF">HA41_04555</name>
</gene>
<dbReference type="EMBL" id="MLFN01000007">
    <property type="protein sequence ID" value="ORM54751.1"/>
    <property type="molecule type" value="Genomic_DNA"/>
</dbReference>
<protein>
    <submittedName>
        <fullName evidence="1">Uncharacterized protein</fullName>
    </submittedName>
</protein>
<keyword evidence="2" id="KW-1185">Reference proteome</keyword>
<sequence>MQYGLALRGYNHQNQALEKISTAKIAYNDSPQIDHALAQQLIILATRTDSKSIAMSYFRDAQEILVRLENADIHINDGYPIVTLSEGHITIIQKFEGEDAARKIAKEYFHQLERKIAKLTHKANHRIVETKNNLFKYYATGKFRFKKSEN</sequence>
<accession>A0A1X1C078</accession>
<dbReference type="Proteomes" id="UP000193933">
    <property type="component" value="Unassembled WGS sequence"/>
</dbReference>